<reference evidence="3 4" key="1">
    <citation type="submission" date="2023-09" db="EMBL/GenBank/DDBJ databases">
        <authorList>
            <person name="Wang M."/>
        </authorList>
    </citation>
    <scope>NUCLEOTIDE SEQUENCE [LARGE SCALE GENOMIC DNA]</scope>
    <source>
        <strain evidence="3">GT-2023</strain>
        <tissue evidence="3">Liver</tissue>
    </source>
</reference>
<feature type="region of interest" description="Disordered" evidence="2">
    <location>
        <begin position="494"/>
        <end position="523"/>
    </location>
</feature>
<comment type="caution">
    <text evidence="3">The sequence shown here is derived from an EMBL/GenBank/DDBJ whole genome shotgun (WGS) entry which is preliminary data.</text>
</comment>
<feature type="coiled-coil region" evidence="1">
    <location>
        <begin position="34"/>
        <end position="61"/>
    </location>
</feature>
<evidence type="ECO:0000256" key="1">
    <source>
        <dbReference type="SAM" id="Coils"/>
    </source>
</evidence>
<feature type="compositionally biased region" description="Basic and acidic residues" evidence="2">
    <location>
        <begin position="256"/>
        <end position="274"/>
    </location>
</feature>
<accession>A0ABR3NZZ8</accession>
<feature type="region of interest" description="Disordered" evidence="2">
    <location>
        <begin position="445"/>
        <end position="467"/>
    </location>
</feature>
<keyword evidence="4" id="KW-1185">Reference proteome</keyword>
<organism evidence="3 4">
    <name type="scientific">Cirrhinus molitorella</name>
    <name type="common">mud carp</name>
    <dbReference type="NCBI Taxonomy" id="172907"/>
    <lineage>
        <taxon>Eukaryota</taxon>
        <taxon>Metazoa</taxon>
        <taxon>Chordata</taxon>
        <taxon>Craniata</taxon>
        <taxon>Vertebrata</taxon>
        <taxon>Euteleostomi</taxon>
        <taxon>Actinopterygii</taxon>
        <taxon>Neopterygii</taxon>
        <taxon>Teleostei</taxon>
        <taxon>Ostariophysi</taxon>
        <taxon>Cypriniformes</taxon>
        <taxon>Cyprinidae</taxon>
        <taxon>Labeoninae</taxon>
        <taxon>Labeonini</taxon>
        <taxon>Cirrhinus</taxon>
    </lineage>
</organism>
<feature type="region of interest" description="Disordered" evidence="2">
    <location>
        <begin position="313"/>
        <end position="342"/>
    </location>
</feature>
<keyword evidence="1" id="KW-0175">Coiled coil</keyword>
<evidence type="ECO:0000313" key="4">
    <source>
        <dbReference type="Proteomes" id="UP001558613"/>
    </source>
</evidence>
<gene>
    <name evidence="3" type="ORF">QQF64_000873</name>
</gene>
<sequence length="523" mass="57240">MSNRIAFQTQLASIMEVLANAAVAEICKLVDDDYAVINLQMTQCQRENKALKRKLHILELKMARGFAERRINSLNRTNRVQVSAALSDKYRNQTNDVLYGAPFNSGLWRGGGTDSAAQQAVNESNNMTGDAVLSEADTVLIKDEMFEEDQTQQELFIRDGGVKDTPSQTGEAGFGDVQMVKDDDQVSGMQQPTLEQGQVEDGEPETIVIKEDLNDQWERSQTQAVIVQDVESNTEVCSGRLSTSPPKNTVAPGAEKPVEVEFSHSSENGQDRSQRTNISPSTGLQIQGTVESSPSSSQQHQYHRFAVRPSKSLTTGETAAVTGSGHVPKGMVKSRTSPVNQPLLSREQTATEISGTDCLLYDRPAEPKTSFTHWPTHPSCSYTESDQDQDCMLVQSETVSSIRSSKGARDGASSTRTHAVRNARAAEGPIREEERWNQAAILRQSQTEASGHVSRPEGIQTDTASRTNPSYFTVIPQMMSNLTQPGASLAGLQLPKHIERDIQKRAFPDRESNPGRGGESAES</sequence>
<protein>
    <submittedName>
        <fullName evidence="3">Uncharacterized protein</fullName>
    </submittedName>
</protein>
<feature type="region of interest" description="Disordered" evidence="2">
    <location>
        <begin position="236"/>
        <end position="301"/>
    </location>
</feature>
<dbReference type="Proteomes" id="UP001558613">
    <property type="component" value="Unassembled WGS sequence"/>
</dbReference>
<proteinExistence type="predicted"/>
<feature type="region of interest" description="Disordered" evidence="2">
    <location>
        <begin position="402"/>
        <end position="430"/>
    </location>
</feature>
<feature type="compositionally biased region" description="Polar residues" evidence="2">
    <location>
        <begin position="236"/>
        <end position="247"/>
    </location>
</feature>
<feature type="compositionally biased region" description="Basic and acidic residues" evidence="2">
    <location>
        <begin position="496"/>
        <end position="513"/>
    </location>
</feature>
<name>A0ABR3NZZ8_9TELE</name>
<evidence type="ECO:0000256" key="2">
    <source>
        <dbReference type="SAM" id="MobiDB-lite"/>
    </source>
</evidence>
<dbReference type="EMBL" id="JAYMGO010000001">
    <property type="protein sequence ID" value="KAL1282070.1"/>
    <property type="molecule type" value="Genomic_DNA"/>
</dbReference>
<evidence type="ECO:0000313" key="3">
    <source>
        <dbReference type="EMBL" id="KAL1282070.1"/>
    </source>
</evidence>
<feature type="compositionally biased region" description="Polar residues" evidence="2">
    <location>
        <begin position="275"/>
        <end position="291"/>
    </location>
</feature>